<comment type="catalytic activity">
    <reaction evidence="4">
        <text>3-deoxy-alpha-D-manno-oct-2-ulosonate + CTP = CMP-3-deoxy-beta-D-manno-octulosonate + diphosphate</text>
        <dbReference type="Rhea" id="RHEA:23448"/>
        <dbReference type="ChEBI" id="CHEBI:33019"/>
        <dbReference type="ChEBI" id="CHEBI:37563"/>
        <dbReference type="ChEBI" id="CHEBI:85986"/>
        <dbReference type="ChEBI" id="CHEBI:85987"/>
        <dbReference type="EC" id="2.7.7.38"/>
    </reaction>
</comment>
<keyword evidence="2 4" id="KW-0548">Nucleotidyltransferase</keyword>
<evidence type="ECO:0000256" key="1">
    <source>
        <dbReference type="ARBA" id="ARBA00022679"/>
    </source>
</evidence>
<evidence type="ECO:0000256" key="4">
    <source>
        <dbReference type="HAMAP-Rule" id="MF_00057"/>
    </source>
</evidence>
<dbReference type="Proteomes" id="UP000198480">
    <property type="component" value="Unassembled WGS sequence"/>
</dbReference>
<dbReference type="CDD" id="cd02517">
    <property type="entry name" value="CMP-KDO-Synthetase"/>
    <property type="match status" value="1"/>
</dbReference>
<dbReference type="PANTHER" id="PTHR42866:SF2">
    <property type="entry name" value="3-DEOXY-MANNO-OCTULOSONATE CYTIDYLYLTRANSFERASE, MITOCHONDRIAL"/>
    <property type="match status" value="1"/>
</dbReference>
<dbReference type="InterPro" id="IPR004528">
    <property type="entry name" value="KdsB"/>
</dbReference>
<dbReference type="AlphaFoldDB" id="A0A239GJP3"/>
<gene>
    <name evidence="4" type="primary">kdsB</name>
    <name evidence="5" type="ORF">SAMN06295967_1173</name>
</gene>
<dbReference type="GO" id="GO:0009103">
    <property type="term" value="P:lipopolysaccharide biosynthetic process"/>
    <property type="evidence" value="ECO:0007669"/>
    <property type="project" value="UniProtKB-UniRule"/>
</dbReference>
<dbReference type="NCBIfam" id="TIGR00466">
    <property type="entry name" value="kdsB"/>
    <property type="match status" value="1"/>
</dbReference>
<dbReference type="EMBL" id="FZOK01000017">
    <property type="protein sequence ID" value="SNS69387.1"/>
    <property type="molecule type" value="Genomic_DNA"/>
</dbReference>
<comment type="subcellular location">
    <subcellularLocation>
        <location evidence="4">Cytoplasm</location>
    </subcellularLocation>
</comment>
<dbReference type="GO" id="GO:0008690">
    <property type="term" value="F:3-deoxy-manno-octulosonate cytidylyltransferase activity"/>
    <property type="evidence" value="ECO:0007669"/>
    <property type="project" value="UniProtKB-UniRule"/>
</dbReference>
<dbReference type="Pfam" id="PF02348">
    <property type="entry name" value="CTP_transf_3"/>
    <property type="match status" value="1"/>
</dbReference>
<name>A0A239GJP3_9BACT</name>
<dbReference type="OrthoDB" id="9815559at2"/>
<dbReference type="HAMAP" id="MF_00057">
    <property type="entry name" value="KdsB"/>
    <property type="match status" value="1"/>
</dbReference>
<dbReference type="Gene3D" id="3.90.550.10">
    <property type="entry name" value="Spore Coat Polysaccharide Biosynthesis Protein SpsA, Chain A"/>
    <property type="match status" value="1"/>
</dbReference>
<dbReference type="GO" id="GO:0005829">
    <property type="term" value="C:cytosol"/>
    <property type="evidence" value="ECO:0007669"/>
    <property type="project" value="TreeGrafter"/>
</dbReference>
<organism evidence="5 6">
    <name type="scientific">Belliella buryatensis</name>
    <dbReference type="NCBI Taxonomy" id="1500549"/>
    <lineage>
        <taxon>Bacteria</taxon>
        <taxon>Pseudomonadati</taxon>
        <taxon>Bacteroidota</taxon>
        <taxon>Cytophagia</taxon>
        <taxon>Cytophagales</taxon>
        <taxon>Cyclobacteriaceae</taxon>
        <taxon>Belliella</taxon>
    </lineage>
</organism>
<accession>A0A239GJP3</accession>
<evidence type="ECO:0000256" key="2">
    <source>
        <dbReference type="ARBA" id="ARBA00022695"/>
    </source>
</evidence>
<comment type="pathway">
    <text evidence="4">Nucleotide-sugar biosynthesis; CMP-3-deoxy-D-manno-octulosonate biosynthesis; CMP-3-deoxy-D-manno-octulosonate from 3-deoxy-D-manno-octulosonate and CTP: step 1/1.</text>
</comment>
<dbReference type="PANTHER" id="PTHR42866">
    <property type="entry name" value="3-DEOXY-MANNO-OCTULOSONATE CYTIDYLYLTRANSFERASE"/>
    <property type="match status" value="1"/>
</dbReference>
<dbReference type="InterPro" id="IPR029044">
    <property type="entry name" value="Nucleotide-diphossugar_trans"/>
</dbReference>
<dbReference type="InterPro" id="IPR003329">
    <property type="entry name" value="Cytidylyl_trans"/>
</dbReference>
<dbReference type="NCBIfam" id="NF003952">
    <property type="entry name" value="PRK05450.1-5"/>
    <property type="match status" value="1"/>
</dbReference>
<dbReference type="GO" id="GO:0033468">
    <property type="term" value="P:CMP-keto-3-deoxy-D-manno-octulosonic acid biosynthetic process"/>
    <property type="evidence" value="ECO:0007669"/>
    <property type="project" value="UniProtKB-UniRule"/>
</dbReference>
<protein>
    <recommendedName>
        <fullName evidence="4">3-deoxy-manno-octulosonate cytidylyltransferase</fullName>
        <ecNumber evidence="4">2.7.7.38</ecNumber>
    </recommendedName>
    <alternativeName>
        <fullName evidence="4">CMP-2-keto-3-deoxyoctulosonic acid synthase</fullName>
        <shortName evidence="4">CKS</shortName>
        <shortName evidence="4">CMP-KDO synthase</shortName>
    </alternativeName>
</protein>
<keyword evidence="4" id="KW-0963">Cytoplasm</keyword>
<sequence>MNVSALIPARYASTRFPSKLVQALGGYSVIQRTYQSTLASGLFDQVIVVTDHQDIADQILAIDGQVIFSQKAHESGSDRIAEAAHEIDTDIIVNVQGDEPFQDKSSLSALIAAFNDPHVDVASMMFEIDEKEAGNPNAVKVVIDKMSNALYFSRSPIPFNREKRDGLKYWKHIGIYAYRKELLMAFTSWEKSFLEETEMLEQLRLLEAGVKIKMVPTKHQAIAIDTAEDLEQARVFLKKSRRDGE</sequence>
<evidence type="ECO:0000313" key="5">
    <source>
        <dbReference type="EMBL" id="SNS69387.1"/>
    </source>
</evidence>
<reference evidence="6" key="1">
    <citation type="submission" date="2017-06" db="EMBL/GenBank/DDBJ databases">
        <authorList>
            <person name="Varghese N."/>
            <person name="Submissions S."/>
        </authorList>
    </citation>
    <scope>NUCLEOTIDE SEQUENCE [LARGE SCALE GENOMIC DNA]</scope>
    <source>
        <strain evidence="6">5C</strain>
    </source>
</reference>
<dbReference type="SUPFAM" id="SSF53448">
    <property type="entry name" value="Nucleotide-diphospho-sugar transferases"/>
    <property type="match status" value="1"/>
</dbReference>
<keyword evidence="3 4" id="KW-0448">Lipopolysaccharide biosynthesis</keyword>
<evidence type="ECO:0000256" key="3">
    <source>
        <dbReference type="ARBA" id="ARBA00022985"/>
    </source>
</evidence>
<evidence type="ECO:0000313" key="6">
    <source>
        <dbReference type="Proteomes" id="UP000198480"/>
    </source>
</evidence>
<keyword evidence="6" id="KW-1185">Reference proteome</keyword>
<dbReference type="UniPathway" id="UPA00358">
    <property type="reaction ID" value="UER00476"/>
</dbReference>
<dbReference type="RefSeq" id="WP_089242312.1">
    <property type="nucleotide sequence ID" value="NZ_FZOK01000017.1"/>
</dbReference>
<proteinExistence type="inferred from homology"/>
<dbReference type="EC" id="2.7.7.38" evidence="4"/>
<dbReference type="NCBIfam" id="NF009905">
    <property type="entry name" value="PRK13368.1"/>
    <property type="match status" value="1"/>
</dbReference>
<comment type="similarity">
    <text evidence="4">Belongs to the KdsB family.</text>
</comment>
<keyword evidence="1 4" id="KW-0808">Transferase</keyword>
<comment type="function">
    <text evidence="4">Activates KDO (a required 8-carbon sugar) for incorporation into bacterial lipopolysaccharide in Gram-negative bacteria.</text>
</comment>